<keyword evidence="3" id="KW-1185">Reference proteome</keyword>
<organism evidence="2 3">
    <name type="scientific">Microdochium trichocladiopsis</name>
    <dbReference type="NCBI Taxonomy" id="1682393"/>
    <lineage>
        <taxon>Eukaryota</taxon>
        <taxon>Fungi</taxon>
        <taxon>Dikarya</taxon>
        <taxon>Ascomycota</taxon>
        <taxon>Pezizomycotina</taxon>
        <taxon>Sordariomycetes</taxon>
        <taxon>Xylariomycetidae</taxon>
        <taxon>Xylariales</taxon>
        <taxon>Microdochiaceae</taxon>
        <taxon>Microdochium</taxon>
    </lineage>
</organism>
<sequence>MGPSHRQVGFGRGQPESSPALHRFLEVSPVPLLSTLGSSAPGLPSTPPTLQPWQVRQTSGDE</sequence>
<dbReference type="GeneID" id="70183874"/>
<evidence type="ECO:0000313" key="3">
    <source>
        <dbReference type="Proteomes" id="UP000756346"/>
    </source>
</evidence>
<dbReference type="Proteomes" id="UP000756346">
    <property type="component" value="Unassembled WGS sequence"/>
</dbReference>
<proteinExistence type="predicted"/>
<comment type="caution">
    <text evidence="2">The sequence shown here is derived from an EMBL/GenBank/DDBJ whole genome shotgun (WGS) entry which is preliminary data.</text>
</comment>
<reference evidence="2" key="1">
    <citation type="journal article" date="2021" name="Nat. Commun.">
        <title>Genetic determinants of endophytism in the Arabidopsis root mycobiome.</title>
        <authorList>
            <person name="Mesny F."/>
            <person name="Miyauchi S."/>
            <person name="Thiergart T."/>
            <person name="Pickel B."/>
            <person name="Atanasova L."/>
            <person name="Karlsson M."/>
            <person name="Huettel B."/>
            <person name="Barry K.W."/>
            <person name="Haridas S."/>
            <person name="Chen C."/>
            <person name="Bauer D."/>
            <person name="Andreopoulos W."/>
            <person name="Pangilinan J."/>
            <person name="LaButti K."/>
            <person name="Riley R."/>
            <person name="Lipzen A."/>
            <person name="Clum A."/>
            <person name="Drula E."/>
            <person name="Henrissat B."/>
            <person name="Kohler A."/>
            <person name="Grigoriev I.V."/>
            <person name="Martin F.M."/>
            <person name="Hacquard S."/>
        </authorList>
    </citation>
    <scope>NUCLEOTIDE SEQUENCE</scope>
    <source>
        <strain evidence="2">MPI-CAGE-CH-0230</strain>
    </source>
</reference>
<dbReference type="RefSeq" id="XP_046012055.1">
    <property type="nucleotide sequence ID" value="XM_046154328.1"/>
</dbReference>
<evidence type="ECO:0000256" key="1">
    <source>
        <dbReference type="SAM" id="MobiDB-lite"/>
    </source>
</evidence>
<name>A0A9P8Y804_9PEZI</name>
<feature type="compositionally biased region" description="Polar residues" evidence="1">
    <location>
        <begin position="51"/>
        <end position="62"/>
    </location>
</feature>
<gene>
    <name evidence="2" type="ORF">B0I36DRAFT_326340</name>
</gene>
<protein>
    <submittedName>
        <fullName evidence="2">Uncharacterized protein</fullName>
    </submittedName>
</protein>
<dbReference type="AlphaFoldDB" id="A0A9P8Y804"/>
<evidence type="ECO:0000313" key="2">
    <source>
        <dbReference type="EMBL" id="KAH7029767.1"/>
    </source>
</evidence>
<feature type="region of interest" description="Disordered" evidence="1">
    <location>
        <begin position="1"/>
        <end position="20"/>
    </location>
</feature>
<feature type="region of interest" description="Disordered" evidence="1">
    <location>
        <begin position="36"/>
        <end position="62"/>
    </location>
</feature>
<accession>A0A9P8Y804</accession>
<dbReference type="EMBL" id="JAGTJQ010000006">
    <property type="protein sequence ID" value="KAH7029767.1"/>
    <property type="molecule type" value="Genomic_DNA"/>
</dbReference>